<evidence type="ECO:0000313" key="2">
    <source>
        <dbReference type="Proteomes" id="UP000229757"/>
    </source>
</evidence>
<dbReference type="Gene3D" id="1.25.40.10">
    <property type="entry name" value="Tetratricopeptide repeat domain"/>
    <property type="match status" value="1"/>
</dbReference>
<dbReference type="KEGG" id="rfo:REIFOR_01202"/>
<evidence type="ECO:0008006" key="3">
    <source>
        <dbReference type="Google" id="ProtNLM"/>
    </source>
</evidence>
<protein>
    <recommendedName>
        <fullName evidence="3">Sel1 repeat family protein</fullName>
    </recommendedName>
</protein>
<dbReference type="RefSeq" id="WP_100256693.1">
    <property type="nucleotide sequence ID" value="NZ_CP011797.1"/>
</dbReference>
<dbReference type="OrthoDB" id="6195728at2"/>
<reference evidence="1 2" key="1">
    <citation type="journal article" date="2017" name="Environ. Microbiol.">
        <title>Genomic and physiological analyses of 'Reinekea forsetii' reveal a versatile opportunistic lifestyle during spring algae blooms.</title>
        <authorList>
            <person name="Avci B."/>
            <person name="Hahnke R.L."/>
            <person name="Chafee M."/>
            <person name="Fischer T."/>
            <person name="Gruber-Vodicka H."/>
            <person name="Tegetmeyer H.E."/>
            <person name="Harder J."/>
            <person name="Fuchs B.M."/>
            <person name="Amann R.I."/>
            <person name="Teeling H."/>
        </authorList>
    </citation>
    <scope>NUCLEOTIDE SEQUENCE [LARGE SCALE GENOMIC DNA]</scope>
    <source>
        <strain evidence="1 2">Hel1_31_D35</strain>
    </source>
</reference>
<keyword evidence="2" id="KW-1185">Reference proteome</keyword>
<evidence type="ECO:0000313" key="1">
    <source>
        <dbReference type="EMBL" id="ATX76348.1"/>
    </source>
</evidence>
<organism evidence="1 2">
    <name type="scientific">Reinekea forsetii</name>
    <dbReference type="NCBI Taxonomy" id="1336806"/>
    <lineage>
        <taxon>Bacteria</taxon>
        <taxon>Pseudomonadati</taxon>
        <taxon>Pseudomonadota</taxon>
        <taxon>Gammaproteobacteria</taxon>
        <taxon>Oceanospirillales</taxon>
        <taxon>Saccharospirillaceae</taxon>
        <taxon>Reinekea</taxon>
    </lineage>
</organism>
<gene>
    <name evidence="1" type="ORF">REIFOR_01202</name>
</gene>
<sequence>MLFRILQWAFHQRWLTWSKKLHGYLMKGFARLADRGDGDAQELYGFLLLFKGADQPSRSAGAQYLLRCVSVERPKVCWQLHRLYQEGKLVGFSQDSQRAQTYLDLAKQAGHPLALDLPLTEV</sequence>
<dbReference type="AlphaFoldDB" id="A0A2K8KNH0"/>
<dbReference type="InterPro" id="IPR011990">
    <property type="entry name" value="TPR-like_helical_dom_sf"/>
</dbReference>
<dbReference type="SUPFAM" id="SSF81901">
    <property type="entry name" value="HCP-like"/>
    <property type="match status" value="1"/>
</dbReference>
<dbReference type="EMBL" id="CP011797">
    <property type="protein sequence ID" value="ATX76348.1"/>
    <property type="molecule type" value="Genomic_DNA"/>
</dbReference>
<proteinExistence type="predicted"/>
<name>A0A2K8KNH0_9GAMM</name>
<accession>A0A2K8KNH0</accession>
<dbReference type="Proteomes" id="UP000229757">
    <property type="component" value="Chromosome"/>
</dbReference>